<comment type="caution">
    <text evidence="2">The sequence shown here is derived from an EMBL/GenBank/DDBJ whole genome shotgun (WGS) entry which is preliminary data.</text>
</comment>
<evidence type="ECO:0000256" key="1">
    <source>
        <dbReference type="SAM" id="MobiDB-lite"/>
    </source>
</evidence>
<sequence length="363" mass="39347">MFGSRPPAPIGCRLISAEEIGACGRDPANLIQLAGAHKHSTPGFGRDSRRVRVEKSLALGAAECWHSSNGAAAWRDPFGSAFIAVPSSAPSTIRPPSPKLPRPSSIKMASPKPFIRVRKAESADTDAIVRIHYDAFDDDVMNQLMYPGGATEAARKRFGERVFPKPQSAEELAKDGETILNVAEYFPEGPDGPGEVVAFSKWVLHRHPRTEEQWKGENFVPTAENFGEGADLAVIDAFIGELNRKQRDHAKGEAALFLGILACSPDRQRLGAGSALVKWGTDLADSLGIPTRLESSPIGYAVYRKFGFEDVDVLDMKVKETWGVTKEEGRYWGENNAVALAGPVPDGVMRSVIMRRPVKGSAA</sequence>
<dbReference type="InterPro" id="IPR052523">
    <property type="entry name" value="Trichothecene_AcTrans"/>
</dbReference>
<evidence type="ECO:0008006" key="4">
    <source>
        <dbReference type="Google" id="ProtNLM"/>
    </source>
</evidence>
<proteinExistence type="predicted"/>
<name>A0AA39ZAF8_9PEZI</name>
<dbReference type="SUPFAM" id="SSF55729">
    <property type="entry name" value="Acyl-CoA N-acyltransferases (Nat)"/>
    <property type="match status" value="1"/>
</dbReference>
<dbReference type="Proteomes" id="UP001174997">
    <property type="component" value="Unassembled WGS sequence"/>
</dbReference>
<dbReference type="PANTHER" id="PTHR42791:SF17">
    <property type="entry name" value="ACETYLTRANSFERASE, GNAT FAMILY FAMILY (AFU_ORTHOLOGUE AFUA_8G05690)"/>
    <property type="match status" value="1"/>
</dbReference>
<protein>
    <recommendedName>
        <fullName evidence="4">N-acetyltransferase domain-containing protein</fullName>
    </recommendedName>
</protein>
<evidence type="ECO:0000313" key="3">
    <source>
        <dbReference type="Proteomes" id="UP001174997"/>
    </source>
</evidence>
<dbReference type="Gene3D" id="3.40.630.30">
    <property type="match status" value="1"/>
</dbReference>
<keyword evidence="3" id="KW-1185">Reference proteome</keyword>
<gene>
    <name evidence="2" type="ORF">QBC41DRAFT_139778</name>
</gene>
<evidence type="ECO:0000313" key="2">
    <source>
        <dbReference type="EMBL" id="KAK0667306.1"/>
    </source>
</evidence>
<dbReference type="EMBL" id="JAULSY010000074">
    <property type="protein sequence ID" value="KAK0667306.1"/>
    <property type="molecule type" value="Genomic_DNA"/>
</dbReference>
<accession>A0AA39ZAF8</accession>
<dbReference type="AlphaFoldDB" id="A0AA39ZAF8"/>
<dbReference type="PANTHER" id="PTHR42791">
    <property type="entry name" value="GNAT FAMILY ACETYLTRANSFERASE"/>
    <property type="match status" value="1"/>
</dbReference>
<feature type="region of interest" description="Disordered" evidence="1">
    <location>
        <begin position="89"/>
        <end position="108"/>
    </location>
</feature>
<organism evidence="2 3">
    <name type="scientific">Cercophora samala</name>
    <dbReference type="NCBI Taxonomy" id="330535"/>
    <lineage>
        <taxon>Eukaryota</taxon>
        <taxon>Fungi</taxon>
        <taxon>Dikarya</taxon>
        <taxon>Ascomycota</taxon>
        <taxon>Pezizomycotina</taxon>
        <taxon>Sordariomycetes</taxon>
        <taxon>Sordariomycetidae</taxon>
        <taxon>Sordariales</taxon>
        <taxon>Lasiosphaeriaceae</taxon>
        <taxon>Cercophora</taxon>
    </lineage>
</organism>
<reference evidence="2" key="1">
    <citation type="submission" date="2023-06" db="EMBL/GenBank/DDBJ databases">
        <title>Genome-scale phylogeny and comparative genomics of the fungal order Sordariales.</title>
        <authorList>
            <consortium name="Lawrence Berkeley National Laboratory"/>
            <person name="Hensen N."/>
            <person name="Bonometti L."/>
            <person name="Westerberg I."/>
            <person name="Brannstrom I.O."/>
            <person name="Guillou S."/>
            <person name="Cros-Aarteil S."/>
            <person name="Calhoun S."/>
            <person name="Haridas S."/>
            <person name="Kuo A."/>
            <person name="Mondo S."/>
            <person name="Pangilinan J."/>
            <person name="Riley R."/>
            <person name="Labutti K."/>
            <person name="Andreopoulos B."/>
            <person name="Lipzen A."/>
            <person name="Chen C."/>
            <person name="Yanf M."/>
            <person name="Daum C."/>
            <person name="Ng V."/>
            <person name="Clum A."/>
            <person name="Steindorff A."/>
            <person name="Ohm R."/>
            <person name="Martin F."/>
            <person name="Silar P."/>
            <person name="Natvig D."/>
            <person name="Lalanne C."/>
            <person name="Gautier V."/>
            <person name="Ament-Velasquez S.L."/>
            <person name="Kruys A."/>
            <person name="Hutchinson M.I."/>
            <person name="Powell A.J."/>
            <person name="Barry K."/>
            <person name="Miller A.N."/>
            <person name="Grigoriev I.V."/>
            <person name="Debuchy R."/>
            <person name="Gladieux P."/>
            <person name="Thoren M.H."/>
            <person name="Johannesson H."/>
        </authorList>
    </citation>
    <scope>NUCLEOTIDE SEQUENCE</scope>
    <source>
        <strain evidence="2">CBS 307.81</strain>
    </source>
</reference>
<dbReference type="InterPro" id="IPR016181">
    <property type="entry name" value="Acyl_CoA_acyltransferase"/>
</dbReference>